<keyword evidence="8" id="KW-1185">Reference proteome</keyword>
<dbReference type="Proteomes" id="UP000595917">
    <property type="component" value="Chromosome"/>
</dbReference>
<dbReference type="PROSITE" id="PS50943">
    <property type="entry name" value="HTH_CROC1"/>
    <property type="match status" value="1"/>
</dbReference>
<keyword evidence="3 7" id="KW-0238">DNA-binding</keyword>
<dbReference type="KEGG" id="bhc:JFL75_00250"/>
<dbReference type="Pfam" id="PF00356">
    <property type="entry name" value="LacI"/>
    <property type="match status" value="1"/>
</dbReference>
<dbReference type="Gene3D" id="1.10.260.40">
    <property type="entry name" value="lambda repressor-like DNA-binding domains"/>
    <property type="match status" value="1"/>
</dbReference>
<dbReference type="CDD" id="cd06267">
    <property type="entry name" value="PBP1_LacI_sugar_binding-like"/>
    <property type="match status" value="1"/>
</dbReference>
<dbReference type="PROSITE" id="PS00356">
    <property type="entry name" value="HTH_LACI_1"/>
    <property type="match status" value="1"/>
</dbReference>
<dbReference type="EMBL" id="CP067089">
    <property type="protein sequence ID" value="QQO09389.1"/>
    <property type="molecule type" value="Genomic_DNA"/>
</dbReference>
<dbReference type="Gene3D" id="3.40.50.2300">
    <property type="match status" value="2"/>
</dbReference>
<keyword evidence="1" id="KW-0678">Repressor</keyword>
<evidence type="ECO:0000313" key="7">
    <source>
        <dbReference type="EMBL" id="QQO09389.1"/>
    </source>
</evidence>
<dbReference type="SUPFAM" id="SSF47413">
    <property type="entry name" value="lambda repressor-like DNA-binding domains"/>
    <property type="match status" value="1"/>
</dbReference>
<dbReference type="InterPro" id="IPR000843">
    <property type="entry name" value="HTH_LacI"/>
</dbReference>
<feature type="domain" description="HTH lacI-type" evidence="5">
    <location>
        <begin position="10"/>
        <end position="64"/>
    </location>
</feature>
<dbReference type="InterPro" id="IPR028082">
    <property type="entry name" value="Peripla_BP_I"/>
</dbReference>
<keyword evidence="2" id="KW-0805">Transcription regulation</keyword>
<evidence type="ECO:0000256" key="2">
    <source>
        <dbReference type="ARBA" id="ARBA00023015"/>
    </source>
</evidence>
<evidence type="ECO:0000313" key="8">
    <source>
        <dbReference type="Proteomes" id="UP000595917"/>
    </source>
</evidence>
<evidence type="ECO:0000256" key="3">
    <source>
        <dbReference type="ARBA" id="ARBA00023125"/>
    </source>
</evidence>
<dbReference type="PANTHER" id="PTHR30146:SF148">
    <property type="entry name" value="HTH-TYPE TRANSCRIPTIONAL REPRESSOR PURR-RELATED"/>
    <property type="match status" value="1"/>
</dbReference>
<dbReference type="SUPFAM" id="SSF53822">
    <property type="entry name" value="Periplasmic binding protein-like I"/>
    <property type="match status" value="1"/>
</dbReference>
<protein>
    <submittedName>
        <fullName evidence="7">LacI family DNA-binding transcriptional regulator</fullName>
    </submittedName>
</protein>
<dbReference type="InterPro" id="IPR001387">
    <property type="entry name" value="Cro/C1-type_HTH"/>
</dbReference>
<reference evidence="7" key="1">
    <citation type="submission" date="2021-01" db="EMBL/GenBank/DDBJ databases">
        <title>Description of Breznakiella homolactica.</title>
        <authorList>
            <person name="Song Y."/>
            <person name="Brune A."/>
        </authorList>
    </citation>
    <scope>NUCLEOTIDE SEQUENCE</scope>
    <source>
        <strain evidence="7">RmG30</strain>
    </source>
</reference>
<dbReference type="InterPro" id="IPR001761">
    <property type="entry name" value="Peripla_BP/Lac1_sug-bd_dom"/>
</dbReference>
<dbReference type="SMART" id="SM00354">
    <property type="entry name" value="HTH_LACI"/>
    <property type="match status" value="1"/>
</dbReference>
<name>A0A7T7XN30_9SPIR</name>
<dbReference type="PROSITE" id="PS50932">
    <property type="entry name" value="HTH_LACI_2"/>
    <property type="match status" value="1"/>
</dbReference>
<gene>
    <name evidence="7" type="ORF">JFL75_00250</name>
</gene>
<dbReference type="AlphaFoldDB" id="A0A7T7XN30"/>
<dbReference type="InterPro" id="IPR010982">
    <property type="entry name" value="Lambda_DNA-bd_dom_sf"/>
</dbReference>
<evidence type="ECO:0000259" key="5">
    <source>
        <dbReference type="PROSITE" id="PS50932"/>
    </source>
</evidence>
<dbReference type="GO" id="GO:0000976">
    <property type="term" value="F:transcription cis-regulatory region binding"/>
    <property type="evidence" value="ECO:0007669"/>
    <property type="project" value="TreeGrafter"/>
</dbReference>
<dbReference type="CDD" id="cd01392">
    <property type="entry name" value="HTH_LacI"/>
    <property type="match status" value="1"/>
</dbReference>
<dbReference type="GO" id="GO:0003700">
    <property type="term" value="F:DNA-binding transcription factor activity"/>
    <property type="evidence" value="ECO:0007669"/>
    <property type="project" value="TreeGrafter"/>
</dbReference>
<dbReference type="Pfam" id="PF00532">
    <property type="entry name" value="Peripla_BP_1"/>
    <property type="match status" value="1"/>
</dbReference>
<keyword evidence="4" id="KW-0804">Transcription</keyword>
<dbReference type="RefSeq" id="WP_215626692.1">
    <property type="nucleotide sequence ID" value="NZ_CP067089.2"/>
</dbReference>
<evidence type="ECO:0000256" key="1">
    <source>
        <dbReference type="ARBA" id="ARBA00022491"/>
    </source>
</evidence>
<evidence type="ECO:0000259" key="6">
    <source>
        <dbReference type="PROSITE" id="PS50943"/>
    </source>
</evidence>
<evidence type="ECO:0000256" key="4">
    <source>
        <dbReference type="ARBA" id="ARBA00023163"/>
    </source>
</evidence>
<accession>A0A7T7XN30</accession>
<sequence>MTKNPAYRKPTMKDVAQTAGVSISSVSHVLNGTRFVSEDTKKKVEQAIQELNFKPNPIARNLRSGKSKLIGFVVSNLENYFYVSLAKGIEKTIGTYGYRLMLIDSAESKKREIENAESLYLRGVDGLIIVPATPDCEYLKKIVRPGYPVVFVDRQPSNYSGDTVLLANAEAAFAATNYFISKGYRDIGFLGFHFGDQEIDKTMQERIDGYTQALREAGIPVNRDFIQVKTGMPAAMNELQHTESYKMMEHLRKSAVRAVLCGNSLSAIGAYSYLKENQIRIPDDISLITFDDDVWLKLTTPRISSVVQPAESLGILAAQRLMNRLGGKDLPYECFRLKADIVLRES</sequence>
<organism evidence="7 8">
    <name type="scientific">Breznakiella homolactica</name>
    <dbReference type="NCBI Taxonomy" id="2798577"/>
    <lineage>
        <taxon>Bacteria</taxon>
        <taxon>Pseudomonadati</taxon>
        <taxon>Spirochaetota</taxon>
        <taxon>Spirochaetia</taxon>
        <taxon>Spirochaetales</taxon>
        <taxon>Breznakiellaceae</taxon>
        <taxon>Breznakiella</taxon>
    </lineage>
</organism>
<feature type="domain" description="HTH cro/C1-type" evidence="6">
    <location>
        <begin position="11"/>
        <end position="58"/>
    </location>
</feature>
<dbReference type="PANTHER" id="PTHR30146">
    <property type="entry name" value="LACI-RELATED TRANSCRIPTIONAL REPRESSOR"/>
    <property type="match status" value="1"/>
</dbReference>
<proteinExistence type="predicted"/>